<dbReference type="AlphaFoldDB" id="A0A8J5ID59"/>
<dbReference type="EMBL" id="JAENGY010000788">
    <property type="protein sequence ID" value="KAG6956606.1"/>
    <property type="molecule type" value="Genomic_DNA"/>
</dbReference>
<gene>
    <name evidence="3" type="ORF">JG688_00011342</name>
</gene>
<comment type="caution">
    <text evidence="3">The sequence shown here is derived from an EMBL/GenBank/DDBJ whole genome shotgun (WGS) entry which is preliminary data.</text>
</comment>
<evidence type="ECO:0000313" key="4">
    <source>
        <dbReference type="Proteomes" id="UP000709295"/>
    </source>
</evidence>
<accession>A0A8J5ID59</accession>
<reference evidence="3" key="1">
    <citation type="submission" date="2021-01" db="EMBL/GenBank/DDBJ databases">
        <title>Phytophthora aleatoria, a newly-described species from Pinus radiata is distinct from Phytophthora cactorum isolates based on comparative genomics.</title>
        <authorList>
            <person name="Mcdougal R."/>
            <person name="Panda P."/>
            <person name="Williams N."/>
            <person name="Studholme D.J."/>
        </authorList>
    </citation>
    <scope>NUCLEOTIDE SEQUENCE</scope>
    <source>
        <strain evidence="3">NZFS 4037</strain>
    </source>
</reference>
<feature type="compositionally biased region" description="Basic and acidic residues" evidence="2">
    <location>
        <begin position="1"/>
        <end position="15"/>
    </location>
</feature>
<feature type="coiled-coil region" evidence="1">
    <location>
        <begin position="208"/>
        <end position="247"/>
    </location>
</feature>
<feature type="compositionally biased region" description="Basic residues" evidence="2">
    <location>
        <begin position="36"/>
        <end position="47"/>
    </location>
</feature>
<keyword evidence="4" id="KW-1185">Reference proteome</keyword>
<evidence type="ECO:0000256" key="2">
    <source>
        <dbReference type="SAM" id="MobiDB-lite"/>
    </source>
</evidence>
<name>A0A8J5ID59_9STRA</name>
<organism evidence="3 4">
    <name type="scientific">Phytophthora aleatoria</name>
    <dbReference type="NCBI Taxonomy" id="2496075"/>
    <lineage>
        <taxon>Eukaryota</taxon>
        <taxon>Sar</taxon>
        <taxon>Stramenopiles</taxon>
        <taxon>Oomycota</taxon>
        <taxon>Peronosporomycetes</taxon>
        <taxon>Peronosporales</taxon>
        <taxon>Peronosporaceae</taxon>
        <taxon>Phytophthora</taxon>
    </lineage>
</organism>
<feature type="coiled-coil region" evidence="1">
    <location>
        <begin position="472"/>
        <end position="499"/>
    </location>
</feature>
<feature type="non-terminal residue" evidence="3">
    <location>
        <position position="557"/>
    </location>
</feature>
<feature type="region of interest" description="Disordered" evidence="2">
    <location>
        <begin position="1"/>
        <end position="51"/>
    </location>
</feature>
<sequence length="557" mass="62413">MVRAQETLRSEKMAGTEDTSNSSAAEDQLVDGVSPRKARMRAARRQAGRRDRCRQLEATMAPDVTDGVVKALLESIALQSQCYEAIDLQSVRMDDGPDDSLLVTTKCELTITETMLYCGFPNLVKHGKWSALVDKMLGKKIVIHGSTHSFWDHPSGRPDDAQSLLHDVLVFIDTCEDANASQTPLENNGERDKKRRLRNYSPDYDRCRREKKVEREALRSQVAQYEMQEKRRKAEKLNHQLRGLLVQQFNIAQTLRNVLTQETGFAQVPSAVGLKWLSTVFSTDDVKHSASIFDANSLGALVCSANLKYQDPISGPCIELLSSTPLSCNMKTVASMVWKMMLAKEVFGPNSGCYTIKMKQQTQSSVEIGYSVNFNGPDASGAVDGVTLMEKFDEDGHALLVWTSMMHKMSSESTFIDLEETQDLLQDVLAYLDDNSFSDDATAPPASSSMGGDCVKKSRSRKYSPVYDRCRREKKKAERQALVSQVAQYETELELLRAQKSVPGTDSKWGWVHVATEEEKRRKAEEINRQLRGIIALQLNAIKILHGYMSQEALFAQ</sequence>
<evidence type="ECO:0000256" key="1">
    <source>
        <dbReference type="SAM" id="Coils"/>
    </source>
</evidence>
<evidence type="ECO:0000313" key="3">
    <source>
        <dbReference type="EMBL" id="KAG6956606.1"/>
    </source>
</evidence>
<protein>
    <submittedName>
        <fullName evidence="3">Uncharacterized protein</fullName>
    </submittedName>
</protein>
<proteinExistence type="predicted"/>
<keyword evidence="1" id="KW-0175">Coiled coil</keyword>
<dbReference type="Proteomes" id="UP000709295">
    <property type="component" value="Unassembled WGS sequence"/>
</dbReference>
<feature type="region of interest" description="Disordered" evidence="2">
    <location>
        <begin position="181"/>
        <end position="201"/>
    </location>
</feature>